<dbReference type="Proteomes" id="UP001164472">
    <property type="component" value="Chromosome"/>
</dbReference>
<keyword evidence="6" id="KW-1185">Reference proteome</keyword>
<feature type="signal peptide" evidence="3">
    <location>
        <begin position="1"/>
        <end position="22"/>
    </location>
</feature>
<name>A0A9E8KPR6_9ALTE</name>
<evidence type="ECO:0000313" key="6">
    <source>
        <dbReference type="Proteomes" id="UP001164472"/>
    </source>
</evidence>
<dbReference type="AlphaFoldDB" id="A0A9E8KPR6"/>
<feature type="domain" description="Solute-binding protein family 3/N-terminal" evidence="4">
    <location>
        <begin position="36"/>
        <end position="253"/>
    </location>
</feature>
<protein>
    <submittedName>
        <fullName evidence="5">Transporter substrate-binding domain-containing protein</fullName>
    </submittedName>
</protein>
<dbReference type="PANTHER" id="PTHR35936:SF6">
    <property type="entry name" value="AMINO ACID ABC TRANSPORTER SUBSTRATE-BINDING PAAT FAMILY PROTEIN"/>
    <property type="match status" value="1"/>
</dbReference>
<gene>
    <name evidence="5" type="ORF">NNL22_18590</name>
</gene>
<dbReference type="EMBL" id="CP101527">
    <property type="protein sequence ID" value="UZW75004.1"/>
    <property type="molecule type" value="Genomic_DNA"/>
</dbReference>
<comment type="similarity">
    <text evidence="1">Belongs to the bacterial solute-binding protein 3 family.</text>
</comment>
<dbReference type="KEGG" id="asem:NNL22_18590"/>
<dbReference type="Gene3D" id="3.40.190.10">
    <property type="entry name" value="Periplasmic binding protein-like II"/>
    <property type="match status" value="2"/>
</dbReference>
<dbReference type="InterPro" id="IPR001638">
    <property type="entry name" value="Solute-binding_3/MltF_N"/>
</dbReference>
<evidence type="ECO:0000256" key="3">
    <source>
        <dbReference type="SAM" id="SignalP"/>
    </source>
</evidence>
<evidence type="ECO:0000313" key="5">
    <source>
        <dbReference type="EMBL" id="UZW75004.1"/>
    </source>
</evidence>
<organism evidence="5 6">
    <name type="scientific">Alkalimarinus sediminis</name>
    <dbReference type="NCBI Taxonomy" id="1632866"/>
    <lineage>
        <taxon>Bacteria</taxon>
        <taxon>Pseudomonadati</taxon>
        <taxon>Pseudomonadota</taxon>
        <taxon>Gammaproteobacteria</taxon>
        <taxon>Alteromonadales</taxon>
        <taxon>Alteromonadaceae</taxon>
        <taxon>Alkalimarinus</taxon>
    </lineage>
</organism>
<dbReference type="PANTHER" id="PTHR35936">
    <property type="entry name" value="MEMBRANE-BOUND LYTIC MUREIN TRANSGLYCOSYLASE F"/>
    <property type="match status" value="1"/>
</dbReference>
<dbReference type="Pfam" id="PF00497">
    <property type="entry name" value="SBP_bac_3"/>
    <property type="match status" value="1"/>
</dbReference>
<dbReference type="RefSeq" id="WP_251812334.1">
    <property type="nucleotide sequence ID" value="NZ_CP101527.1"/>
</dbReference>
<feature type="chain" id="PRO_5039469506" evidence="3">
    <location>
        <begin position="23"/>
        <end position="263"/>
    </location>
</feature>
<dbReference type="SUPFAM" id="SSF53850">
    <property type="entry name" value="Periplasmic binding protein-like II"/>
    <property type="match status" value="1"/>
</dbReference>
<evidence type="ECO:0000256" key="2">
    <source>
        <dbReference type="ARBA" id="ARBA00022729"/>
    </source>
</evidence>
<sequence length="263" mass="29611">MARCGVVSTFLITLIFFSSAPAINASECRELSATGNSEYPPYLWYEKGNNNQLQGAIAFIIAEIGARLDLTISLKHVGAWSRAQEKVKSGRIDMIAGAFYTTPRSQWMNYVHPPFLSTNSVVWQHREKSFNYREKQDLVGKLGVTVIHNSFGQEFDDFSSKQLNIEYVPSLKQAFGMLSLKRVDYVLYEKNPGIFYASQMGVSDNIMPLSPPVSSEGLYLTLSHKSKCNTPALRNALAKVIREMVDDGYMDKALKLGFELRQR</sequence>
<keyword evidence="2 3" id="KW-0732">Signal</keyword>
<proteinExistence type="inferred from homology"/>
<accession>A0A9E8KPR6</accession>
<evidence type="ECO:0000259" key="4">
    <source>
        <dbReference type="Pfam" id="PF00497"/>
    </source>
</evidence>
<reference evidence="5" key="1">
    <citation type="submission" date="2022-07" db="EMBL/GenBank/DDBJ databases">
        <title>Alkalimarinus sp. nov., isolated from gut of a Alitta virens.</title>
        <authorList>
            <person name="Yang A.I."/>
            <person name="Shin N.-R."/>
        </authorList>
    </citation>
    <scope>NUCLEOTIDE SEQUENCE</scope>
    <source>
        <strain evidence="5">FA028</strain>
    </source>
</reference>
<evidence type="ECO:0000256" key="1">
    <source>
        <dbReference type="ARBA" id="ARBA00010333"/>
    </source>
</evidence>